<dbReference type="Gene3D" id="2.130.10.10">
    <property type="entry name" value="YVTN repeat-like/Quinoprotein amine dehydrogenase"/>
    <property type="match status" value="2"/>
</dbReference>
<dbReference type="InterPro" id="IPR015943">
    <property type="entry name" value="WD40/YVTN_repeat-like_dom_sf"/>
</dbReference>
<dbReference type="EMBL" id="VSSQ01000429">
    <property type="protein sequence ID" value="MPL94457.1"/>
    <property type="molecule type" value="Genomic_DNA"/>
</dbReference>
<dbReference type="Pfam" id="PF07494">
    <property type="entry name" value="Reg_prop"/>
    <property type="match status" value="1"/>
</dbReference>
<proteinExistence type="predicted"/>
<gene>
    <name evidence="2" type="ORF">SDC9_40611</name>
</gene>
<reference evidence="2" key="1">
    <citation type="submission" date="2019-08" db="EMBL/GenBank/DDBJ databases">
        <authorList>
            <person name="Kucharzyk K."/>
            <person name="Murdoch R.W."/>
            <person name="Higgins S."/>
            <person name="Loffler F."/>
        </authorList>
    </citation>
    <scope>NUCLEOTIDE SEQUENCE</scope>
</reference>
<accession>A0A644VT45</accession>
<comment type="caution">
    <text evidence="2">The sequence shown here is derived from an EMBL/GenBank/DDBJ whole genome shotgun (WGS) entry which is preliminary data.</text>
</comment>
<dbReference type="InterPro" id="IPR048954">
    <property type="entry name" value="PorZ_N"/>
</dbReference>
<dbReference type="SUPFAM" id="SSF63829">
    <property type="entry name" value="Calcium-dependent phosphotriesterase"/>
    <property type="match status" value="2"/>
</dbReference>
<sequence>MRKALHLILFLIILTGSLSAQDVAVGEWRDHLPYSTVTDVAVTPDLIYAATPYSLFYYDVPKWQVERFSTVQGLSDIGISAIEYSASYKTLVISYSNANIDLILPDSSVYNIPDIKRKNIPGNKTINNITVDGRYAWLSCGFGIVIIDLQKKEIKDTYYIGADGAQVNVRDVEFLNDTVFASSDEGIFKASLNSPNLAYFGNWSKMDTPVSDGDFEMIEAFSGKLFACLKLSAYDDDTTYIYENGNWQKFTTYTGVETRGMNVSNGKLLMCGYNFVQIFDAAMNSEGTVYLYNNLVPMPNSAEYTGTGDYLYIGDQNYGLVKTWNIWGTEIIRPAGPFSANAFTIAANGQAISTVTGGYDESWGNLFRHGEVSVFSNGTWSSVYGYVEPGMDSLFDLVSVQTDPSNPGHIFAGSYGKGLVEFLDNQIHEVYNTTNSTISPVSLSPNMIDVAGLKFDSDGNLWITTTGNSRFLTVRKADGQFKTFNLSPYSFSSGTSAVIDQNGYKWIALPRSEGLFVFNDNNTIDITSDDQSRKLTTAEGLGALPSMGVQCVAVDKDNEIWLGTDAGIAVIYNPTNIFEGGDFDAQQILVDVDGYVQPLLESEKVKCIAVDGANRKWIGTEKAGVFLVSEDGTEEIYHFTLSDSPLLSDEINGIAIVPESGEVFFATSKGIISFRGTATEPKTSLDSVLVFPNPVMSDFNGYVSISGLIDNGWVTITDIYGTLIYKTRAMGGQAIWNCLDMSGDRPATGVYLIFVTNDDGSVTKSTKLMFYH</sequence>
<name>A0A644VT45_9ZZZZ</name>
<dbReference type="Pfam" id="PF21544">
    <property type="entry name" value="PorZ_N_b_propeller"/>
    <property type="match status" value="1"/>
</dbReference>
<feature type="domain" description="PorZ N-terminal beta-propeller" evidence="1">
    <location>
        <begin position="47"/>
        <end position="204"/>
    </location>
</feature>
<dbReference type="AlphaFoldDB" id="A0A644VT45"/>
<evidence type="ECO:0000259" key="1">
    <source>
        <dbReference type="Pfam" id="PF21544"/>
    </source>
</evidence>
<dbReference type="InterPro" id="IPR026444">
    <property type="entry name" value="Secre_tail"/>
</dbReference>
<dbReference type="InterPro" id="IPR011110">
    <property type="entry name" value="Reg_prop"/>
</dbReference>
<evidence type="ECO:0000313" key="2">
    <source>
        <dbReference type="EMBL" id="MPL94457.1"/>
    </source>
</evidence>
<dbReference type="SUPFAM" id="SSF75011">
    <property type="entry name" value="3-carboxy-cis,cis-mucoante lactonizing enzyme"/>
    <property type="match status" value="1"/>
</dbReference>
<organism evidence="2">
    <name type="scientific">bioreactor metagenome</name>
    <dbReference type="NCBI Taxonomy" id="1076179"/>
    <lineage>
        <taxon>unclassified sequences</taxon>
        <taxon>metagenomes</taxon>
        <taxon>ecological metagenomes</taxon>
    </lineage>
</organism>
<protein>
    <recommendedName>
        <fullName evidence="1">PorZ N-terminal beta-propeller domain-containing protein</fullName>
    </recommendedName>
</protein>
<dbReference type="NCBIfam" id="TIGR04183">
    <property type="entry name" value="Por_Secre_tail"/>
    <property type="match status" value="1"/>
</dbReference>